<dbReference type="GO" id="GO:0016874">
    <property type="term" value="F:ligase activity"/>
    <property type="evidence" value="ECO:0007669"/>
    <property type="project" value="UniProtKB-KW"/>
</dbReference>
<protein>
    <submittedName>
        <fullName evidence="2">DNA ligase-associated metallophosphoesterase</fullName>
    </submittedName>
</protein>
<gene>
    <name evidence="2" type="ORF">HNQ61_003812</name>
</gene>
<feature type="domain" description="Calcineurin-like phosphoesterase" evidence="1">
    <location>
        <begin position="31"/>
        <end position="125"/>
    </location>
</feature>
<evidence type="ECO:0000313" key="2">
    <source>
        <dbReference type="EMBL" id="MBB6072151.1"/>
    </source>
</evidence>
<evidence type="ECO:0000259" key="1">
    <source>
        <dbReference type="Pfam" id="PF00149"/>
    </source>
</evidence>
<evidence type="ECO:0000313" key="3">
    <source>
        <dbReference type="Proteomes" id="UP000582837"/>
    </source>
</evidence>
<dbReference type="SUPFAM" id="SSF56300">
    <property type="entry name" value="Metallo-dependent phosphatases"/>
    <property type="match status" value="1"/>
</dbReference>
<accession>A0A841H237</accession>
<dbReference type="EMBL" id="JACHIA010000012">
    <property type="protein sequence ID" value="MBB6072151.1"/>
    <property type="molecule type" value="Genomic_DNA"/>
</dbReference>
<comment type="caution">
    <text evidence="2">The sequence shown here is derived from an EMBL/GenBank/DDBJ whole genome shotgun (WGS) entry which is preliminary data.</text>
</comment>
<dbReference type="RefSeq" id="WP_170034709.1">
    <property type="nucleotide sequence ID" value="NZ_JABDTL010000001.1"/>
</dbReference>
<dbReference type="InterPro" id="IPR024173">
    <property type="entry name" value="Pesterase_MJ0037-like"/>
</dbReference>
<dbReference type="PIRSF" id="PIRSF000887">
    <property type="entry name" value="Pesterase_MJ0037"/>
    <property type="match status" value="1"/>
</dbReference>
<proteinExistence type="predicted"/>
<dbReference type="PANTHER" id="PTHR39323">
    <property type="entry name" value="BLR1149 PROTEIN"/>
    <property type="match status" value="1"/>
</dbReference>
<organism evidence="2 3">
    <name type="scientific">Longimicrobium terrae</name>
    <dbReference type="NCBI Taxonomy" id="1639882"/>
    <lineage>
        <taxon>Bacteria</taxon>
        <taxon>Pseudomonadati</taxon>
        <taxon>Gemmatimonadota</taxon>
        <taxon>Longimicrobiia</taxon>
        <taxon>Longimicrobiales</taxon>
        <taxon>Longimicrobiaceae</taxon>
        <taxon>Longimicrobium</taxon>
    </lineage>
</organism>
<dbReference type="PANTHER" id="PTHR39323:SF1">
    <property type="entry name" value="BLR1149 PROTEIN"/>
    <property type="match status" value="1"/>
</dbReference>
<dbReference type="NCBIfam" id="TIGR04123">
    <property type="entry name" value="P_estr_lig_assc"/>
    <property type="match status" value="1"/>
</dbReference>
<dbReference type="Proteomes" id="UP000582837">
    <property type="component" value="Unassembled WGS sequence"/>
</dbReference>
<dbReference type="Gene3D" id="3.60.21.10">
    <property type="match status" value="1"/>
</dbReference>
<reference evidence="2 3" key="1">
    <citation type="submission" date="2020-08" db="EMBL/GenBank/DDBJ databases">
        <title>Genomic Encyclopedia of Type Strains, Phase IV (KMG-IV): sequencing the most valuable type-strain genomes for metagenomic binning, comparative biology and taxonomic classification.</title>
        <authorList>
            <person name="Goeker M."/>
        </authorList>
    </citation>
    <scope>NUCLEOTIDE SEQUENCE [LARGE SCALE GENOMIC DNA]</scope>
    <source>
        <strain evidence="2 3">DSM 29007</strain>
    </source>
</reference>
<dbReference type="InterPro" id="IPR004843">
    <property type="entry name" value="Calcineurin-like_PHP"/>
</dbReference>
<dbReference type="InterPro" id="IPR029052">
    <property type="entry name" value="Metallo-depent_PP-like"/>
</dbReference>
<dbReference type="InterPro" id="IPR026336">
    <property type="entry name" value="PdeM-like"/>
</dbReference>
<name>A0A841H237_9BACT</name>
<keyword evidence="3" id="KW-1185">Reference proteome</keyword>
<dbReference type="AlphaFoldDB" id="A0A841H237"/>
<dbReference type="GO" id="GO:0016787">
    <property type="term" value="F:hydrolase activity"/>
    <property type="evidence" value="ECO:0007669"/>
    <property type="project" value="InterPro"/>
</dbReference>
<dbReference type="Pfam" id="PF00149">
    <property type="entry name" value="Metallophos"/>
    <property type="match status" value="1"/>
</dbReference>
<keyword evidence="2" id="KW-0436">Ligase</keyword>
<sequence>MTGDLEIELCGERLVLLPERAAFRPRDGTLLVADAHFGKAASFRAFGVPVPGGTTMETLARLSAALDRTGAERIVFLGDFFHARAGRTASTLDALAAWRAERSGLPILLVRGNHDRHAGDPPQELGIECANGPVVEAPYGYAHHPEPADACYVLAGHIHPSVTLRGIGRQKQRLACFHFGPRVGILPAFGEFTGTADVPVSAGDRVYVVAGEHVLLIE</sequence>